<evidence type="ECO:0008006" key="10">
    <source>
        <dbReference type="Google" id="ProtNLM"/>
    </source>
</evidence>
<comment type="caution">
    <text evidence="8">The sequence shown here is derived from an EMBL/GenBank/DDBJ whole genome shotgun (WGS) entry which is preliminary data.</text>
</comment>
<accession>A0A3D9BWA2</accession>
<keyword evidence="9" id="KW-1185">Reference proteome</keyword>
<dbReference type="OrthoDB" id="554104at2"/>
<dbReference type="InterPro" id="IPR005331">
    <property type="entry name" value="Sulfotransferase"/>
</dbReference>
<keyword evidence="7" id="KW-0325">Glycoprotein</keyword>
<evidence type="ECO:0000256" key="7">
    <source>
        <dbReference type="ARBA" id="ARBA00023180"/>
    </source>
</evidence>
<keyword evidence="6" id="KW-0472">Membrane</keyword>
<name>A0A3D9BWA2_9RHOB</name>
<dbReference type="EMBL" id="QOHR01000005">
    <property type="protein sequence ID" value="REC57810.1"/>
    <property type="molecule type" value="Genomic_DNA"/>
</dbReference>
<sequence>MAVILPQFDLFYAPVPKVACTSLKLLFFSAENGRPFEPFVVNGRTRHIHNAAYATTLHADLPLARLADMHRVAVIRDPVERLISAYRNRVRNHRELARESAPAKFAKTGLDPDPDLGTFVDRLEDYAALSPSIHHHTRPMVDFLGPDPGWFSELYTLAELDRFLADMRARTGQPLTLPHVQTGGPKLDAGALTAAQLRKLRDVYAADYKAFGATLEA</sequence>
<organism evidence="8 9">
    <name type="scientific">Rhodosalinus sediminis</name>
    <dbReference type="NCBI Taxonomy" id="1940533"/>
    <lineage>
        <taxon>Bacteria</taxon>
        <taxon>Pseudomonadati</taxon>
        <taxon>Pseudomonadota</taxon>
        <taxon>Alphaproteobacteria</taxon>
        <taxon>Rhodobacterales</taxon>
        <taxon>Paracoccaceae</taxon>
        <taxon>Rhodosalinus</taxon>
    </lineage>
</organism>
<dbReference type="GO" id="GO:0016020">
    <property type="term" value="C:membrane"/>
    <property type="evidence" value="ECO:0007669"/>
    <property type="project" value="InterPro"/>
</dbReference>
<dbReference type="Gene3D" id="3.40.50.300">
    <property type="entry name" value="P-loop containing nucleotide triphosphate hydrolases"/>
    <property type="match status" value="1"/>
</dbReference>
<evidence type="ECO:0000313" key="8">
    <source>
        <dbReference type="EMBL" id="REC57810.1"/>
    </source>
</evidence>
<keyword evidence="2" id="KW-0808">Transferase</keyword>
<dbReference type="Pfam" id="PF03567">
    <property type="entry name" value="Sulfotransfer_2"/>
    <property type="match status" value="1"/>
</dbReference>
<dbReference type="SUPFAM" id="SSF52540">
    <property type="entry name" value="P-loop containing nucleoside triphosphate hydrolases"/>
    <property type="match status" value="1"/>
</dbReference>
<dbReference type="InterPro" id="IPR018011">
    <property type="entry name" value="Carb_sulfotrans_8-10"/>
</dbReference>
<evidence type="ECO:0000256" key="3">
    <source>
        <dbReference type="ARBA" id="ARBA00022692"/>
    </source>
</evidence>
<keyword evidence="5" id="KW-0333">Golgi apparatus</keyword>
<evidence type="ECO:0000256" key="1">
    <source>
        <dbReference type="ARBA" id="ARBA00004323"/>
    </source>
</evidence>
<evidence type="ECO:0000256" key="4">
    <source>
        <dbReference type="ARBA" id="ARBA00022989"/>
    </source>
</evidence>
<evidence type="ECO:0000313" key="9">
    <source>
        <dbReference type="Proteomes" id="UP000257131"/>
    </source>
</evidence>
<keyword evidence="3" id="KW-0812">Transmembrane</keyword>
<comment type="subcellular location">
    <subcellularLocation>
        <location evidence="1">Golgi apparatus membrane</location>
        <topology evidence="1">Single-pass type II membrane protein</topology>
    </subcellularLocation>
</comment>
<evidence type="ECO:0000256" key="6">
    <source>
        <dbReference type="ARBA" id="ARBA00023136"/>
    </source>
</evidence>
<keyword evidence="4" id="KW-1133">Transmembrane helix</keyword>
<evidence type="ECO:0000256" key="2">
    <source>
        <dbReference type="ARBA" id="ARBA00022679"/>
    </source>
</evidence>
<dbReference type="GO" id="GO:0016051">
    <property type="term" value="P:carbohydrate biosynthetic process"/>
    <property type="evidence" value="ECO:0007669"/>
    <property type="project" value="InterPro"/>
</dbReference>
<proteinExistence type="predicted"/>
<evidence type="ECO:0000256" key="5">
    <source>
        <dbReference type="ARBA" id="ARBA00023034"/>
    </source>
</evidence>
<dbReference type="PANTHER" id="PTHR12137">
    <property type="entry name" value="CARBOHYDRATE SULFOTRANSFERASE"/>
    <property type="match status" value="1"/>
</dbReference>
<dbReference type="PANTHER" id="PTHR12137:SF33">
    <property type="entry name" value="CARBOHYDRATE SULFOTRANSFERASE 14"/>
    <property type="match status" value="1"/>
</dbReference>
<dbReference type="GO" id="GO:0008146">
    <property type="term" value="F:sulfotransferase activity"/>
    <property type="evidence" value="ECO:0007669"/>
    <property type="project" value="InterPro"/>
</dbReference>
<dbReference type="RefSeq" id="WP_115979066.1">
    <property type="nucleotide sequence ID" value="NZ_QOHR01000005.1"/>
</dbReference>
<gene>
    <name evidence="8" type="ORF">DRV84_06465</name>
</gene>
<dbReference type="AlphaFoldDB" id="A0A3D9BWA2"/>
<dbReference type="Proteomes" id="UP000257131">
    <property type="component" value="Unassembled WGS sequence"/>
</dbReference>
<reference evidence="8 9" key="1">
    <citation type="journal article" date="2017" name="Int. J. Syst. Evol. Microbiol.">
        <title>Rhodosalinus sediminis gen. nov., sp. nov., isolated from marine saltern.</title>
        <authorList>
            <person name="Guo L.Y."/>
            <person name="Ling S.K."/>
            <person name="Li C.M."/>
            <person name="Chen G.J."/>
            <person name="Du Z.J."/>
        </authorList>
    </citation>
    <scope>NUCLEOTIDE SEQUENCE [LARGE SCALE GENOMIC DNA]</scope>
    <source>
        <strain evidence="8 9">WDN1C137</strain>
    </source>
</reference>
<dbReference type="InterPro" id="IPR027417">
    <property type="entry name" value="P-loop_NTPase"/>
</dbReference>
<protein>
    <recommendedName>
        <fullName evidence="10">Sulfotransferase family protein</fullName>
    </recommendedName>
</protein>